<feature type="binding site" evidence="12">
    <location>
        <position position="168"/>
    </location>
    <ligand>
        <name>GTP</name>
        <dbReference type="ChEBI" id="CHEBI:37565"/>
    </ligand>
</feature>
<dbReference type="InterPro" id="IPR010505">
    <property type="entry name" value="MoaA_twitch"/>
</dbReference>
<dbReference type="SUPFAM" id="SSF102114">
    <property type="entry name" value="Radical SAM enzymes"/>
    <property type="match status" value="1"/>
</dbReference>
<dbReference type="SFLD" id="SFLDG01383">
    <property type="entry name" value="cyclic_pyranopterin_phosphate"/>
    <property type="match status" value="1"/>
</dbReference>
<feature type="binding site" evidence="12">
    <location>
        <position position="34"/>
    </location>
    <ligand>
        <name>[4Fe-4S] cluster</name>
        <dbReference type="ChEBI" id="CHEBI:49883"/>
        <label>1</label>
        <note>4Fe-4S-S-AdoMet</note>
    </ligand>
</feature>
<dbReference type="PANTHER" id="PTHR22960:SF0">
    <property type="entry name" value="MOLYBDENUM COFACTOR BIOSYNTHESIS PROTEIN 1"/>
    <property type="match status" value="1"/>
</dbReference>
<evidence type="ECO:0000256" key="5">
    <source>
        <dbReference type="ARBA" id="ARBA00022741"/>
    </source>
</evidence>
<comment type="cofactor">
    <cofactor evidence="12">
        <name>[4Fe-4S] cluster</name>
        <dbReference type="ChEBI" id="CHEBI:49883"/>
    </cofactor>
    <text evidence="12">Binds 2 [4Fe-4S] clusters. Binds 1 [4Fe-4S] cluster coordinated with 3 cysteines and an exchangeable S-adenosyl-L-methionine and 1 [4Fe-4S] cluster coordinated with 3 cysteines and the GTP-derived substrate.</text>
</comment>
<keyword evidence="10 12" id="KW-0456">Lyase</keyword>
<feature type="binding site" evidence="12">
    <location>
        <position position="266"/>
    </location>
    <ligand>
        <name>[4Fe-4S] cluster</name>
        <dbReference type="ChEBI" id="CHEBI:49883"/>
        <label>2</label>
        <note>4Fe-4S-substrate</note>
    </ligand>
</feature>
<dbReference type="CDD" id="cd21117">
    <property type="entry name" value="Twitch_MoaA"/>
    <property type="match status" value="1"/>
</dbReference>
<dbReference type="SMART" id="SM00729">
    <property type="entry name" value="Elp3"/>
    <property type="match status" value="1"/>
</dbReference>
<dbReference type="SFLD" id="SFLDG01386">
    <property type="entry name" value="main_SPASM_domain-containing"/>
    <property type="match status" value="1"/>
</dbReference>
<reference evidence="14 15" key="1">
    <citation type="submission" date="2024-02" db="EMBL/GenBank/DDBJ databases">
        <title>New especies of Spiribacter isolated from saline water.</title>
        <authorList>
            <person name="Leon M.J."/>
            <person name="De La Haba R."/>
            <person name="Sanchez-Porro C."/>
            <person name="Ventosa A."/>
        </authorList>
    </citation>
    <scope>NUCLEOTIDE SEQUENCE [LARGE SCALE GENOMIC DNA]</scope>
    <source>
        <strain evidence="15">ag22IC4-227</strain>
    </source>
</reference>
<keyword evidence="4 12" id="KW-0479">Metal-binding</keyword>
<dbReference type="Gene3D" id="3.20.20.70">
    <property type="entry name" value="Aldolase class I"/>
    <property type="match status" value="1"/>
</dbReference>
<dbReference type="HAMAP" id="MF_01225_B">
    <property type="entry name" value="MoaA_B"/>
    <property type="match status" value="1"/>
</dbReference>
<dbReference type="InterPro" id="IPR000385">
    <property type="entry name" value="MoaA_NifB_PqqE_Fe-S-bd_CS"/>
</dbReference>
<feature type="binding site" evidence="12">
    <location>
        <position position="283"/>
    </location>
    <ligand>
        <name>[4Fe-4S] cluster</name>
        <dbReference type="ChEBI" id="CHEBI:49883"/>
        <label>2</label>
        <note>4Fe-4S-substrate</note>
    </ligand>
</feature>
<dbReference type="EMBL" id="JBAKFJ010000001">
    <property type="protein sequence ID" value="MEX0387095.1"/>
    <property type="molecule type" value="Genomic_DNA"/>
</dbReference>
<feature type="binding site" evidence="12">
    <location>
        <position position="20"/>
    </location>
    <ligand>
        <name>GTP</name>
        <dbReference type="ChEBI" id="CHEBI:37565"/>
    </ligand>
</feature>
<keyword evidence="15" id="KW-1185">Reference proteome</keyword>
<dbReference type="InterPro" id="IPR007197">
    <property type="entry name" value="rSAM"/>
</dbReference>
<feature type="domain" description="Radical SAM core" evidence="13">
    <location>
        <begin position="11"/>
        <end position="232"/>
    </location>
</feature>
<dbReference type="InterPro" id="IPR013785">
    <property type="entry name" value="Aldolase_TIM"/>
</dbReference>
<dbReference type="GO" id="GO:0061798">
    <property type="term" value="F:GTP 3',8'-cyclase activity"/>
    <property type="evidence" value="ECO:0007669"/>
    <property type="project" value="UniProtKB-EC"/>
</dbReference>
<feature type="binding site" evidence="12">
    <location>
        <position position="31"/>
    </location>
    <ligand>
        <name>[4Fe-4S] cluster</name>
        <dbReference type="ChEBI" id="CHEBI:49883"/>
        <label>1</label>
        <note>4Fe-4S-S-AdoMet</note>
    </ligand>
</feature>
<feature type="binding site" evidence="12">
    <location>
        <begin position="271"/>
        <end position="273"/>
    </location>
    <ligand>
        <name>GTP</name>
        <dbReference type="ChEBI" id="CHEBI:37565"/>
    </ligand>
</feature>
<dbReference type="InterPro" id="IPR050105">
    <property type="entry name" value="MoCo_biosynth_MoaA/MoaC"/>
</dbReference>
<evidence type="ECO:0000256" key="3">
    <source>
        <dbReference type="ARBA" id="ARBA00022691"/>
    </source>
</evidence>
<comment type="caution">
    <text evidence="14">The sequence shown here is derived from an EMBL/GenBank/DDBJ whole genome shotgun (WGS) entry which is preliminary data.</text>
</comment>
<dbReference type="InterPro" id="IPR006638">
    <property type="entry name" value="Elp3/MiaA/NifB-like_rSAM"/>
</dbReference>
<feature type="binding site" evidence="12">
    <location>
        <position position="27"/>
    </location>
    <ligand>
        <name>[4Fe-4S] cluster</name>
        <dbReference type="ChEBI" id="CHEBI:49883"/>
        <label>1</label>
        <note>4Fe-4S-S-AdoMet</note>
    </ligand>
</feature>
<evidence type="ECO:0000256" key="6">
    <source>
        <dbReference type="ARBA" id="ARBA00023004"/>
    </source>
</evidence>
<keyword evidence="8 12" id="KW-0342">GTP-binding</keyword>
<comment type="similarity">
    <text evidence="12">Belongs to the radical SAM superfamily. MoaA family.</text>
</comment>
<dbReference type="PANTHER" id="PTHR22960">
    <property type="entry name" value="MOLYBDOPTERIN COFACTOR SYNTHESIS PROTEIN A"/>
    <property type="match status" value="1"/>
</dbReference>
<feature type="binding site" evidence="12">
    <location>
        <position position="130"/>
    </location>
    <ligand>
        <name>S-adenosyl-L-methionine</name>
        <dbReference type="ChEBI" id="CHEBI:59789"/>
    </ligand>
</feature>
<evidence type="ECO:0000256" key="11">
    <source>
        <dbReference type="ARBA" id="ARBA00048697"/>
    </source>
</evidence>
<dbReference type="Proteomes" id="UP001556653">
    <property type="component" value="Unassembled WGS sequence"/>
</dbReference>
<evidence type="ECO:0000313" key="15">
    <source>
        <dbReference type="Proteomes" id="UP001556653"/>
    </source>
</evidence>
<feature type="binding site" evidence="12">
    <location>
        <position position="33"/>
    </location>
    <ligand>
        <name>S-adenosyl-L-methionine</name>
        <dbReference type="ChEBI" id="CHEBI:59789"/>
    </ligand>
</feature>
<evidence type="ECO:0000256" key="1">
    <source>
        <dbReference type="ARBA" id="ARBA00012167"/>
    </source>
</evidence>
<comment type="catalytic activity">
    <reaction evidence="11 12">
        <text>GTP + AH2 + S-adenosyl-L-methionine = (8S)-3',8-cyclo-7,8-dihydroguanosine 5'-triphosphate + 5'-deoxyadenosine + L-methionine + A + H(+)</text>
        <dbReference type="Rhea" id="RHEA:49576"/>
        <dbReference type="ChEBI" id="CHEBI:13193"/>
        <dbReference type="ChEBI" id="CHEBI:15378"/>
        <dbReference type="ChEBI" id="CHEBI:17319"/>
        <dbReference type="ChEBI" id="CHEBI:17499"/>
        <dbReference type="ChEBI" id="CHEBI:37565"/>
        <dbReference type="ChEBI" id="CHEBI:57844"/>
        <dbReference type="ChEBI" id="CHEBI:59789"/>
        <dbReference type="ChEBI" id="CHEBI:131766"/>
        <dbReference type="EC" id="4.1.99.22"/>
    </reaction>
</comment>
<dbReference type="SFLD" id="SFLDG01067">
    <property type="entry name" value="SPASM/twitch_domain_containing"/>
    <property type="match status" value="1"/>
</dbReference>
<name>A0ABV3SAW8_9GAMM</name>
<comment type="function">
    <text evidence="12">Catalyzes the cyclization of GTP to (8S)-3',8-cyclo-7,8-dihydroguanosine 5'-triphosphate.</text>
</comment>
<accession>A0ABV3SAW8</accession>
<keyword evidence="7 12" id="KW-0411">Iron-sulfur</keyword>
<keyword evidence="6 12" id="KW-0408">Iron</keyword>
<evidence type="ECO:0000256" key="9">
    <source>
        <dbReference type="ARBA" id="ARBA00023150"/>
    </source>
</evidence>
<evidence type="ECO:0000313" key="14">
    <source>
        <dbReference type="EMBL" id="MEX0387095.1"/>
    </source>
</evidence>
<dbReference type="EC" id="4.1.99.22" evidence="1 12"/>
<keyword evidence="9 12" id="KW-0501">Molybdenum cofactor biosynthesis</keyword>
<evidence type="ECO:0000259" key="13">
    <source>
        <dbReference type="PROSITE" id="PS51918"/>
    </source>
</evidence>
<dbReference type="NCBIfam" id="TIGR02666">
    <property type="entry name" value="moaA"/>
    <property type="match status" value="1"/>
</dbReference>
<evidence type="ECO:0000256" key="2">
    <source>
        <dbReference type="ARBA" id="ARBA00022485"/>
    </source>
</evidence>
<sequence length="343" mass="38499">MTDMTAKVSDQLQRPLRDLRISLTDRCNFRCGYCMPRALFGADHAFMPRRDLLTFEEILRLARIFTTLGVRKLRLTGGEPLIRRDLDRLVGMLGDVEGVEDISLTTNASLLTADKARALKAAGLNRVTISLDGIDDATFRAMNDVGFPVARVLEGIENAEQAGLSPIKINMVVQRGVNDHDIVPMAGHFRGTPHIVRFIEFMDVGNSNGWRLDQVLPSREVLARIDAHWPLEPVSPNYRGEVAARYRYRDGAGEVGLISSVSQPFCGTCTRVRLSAEGKLFTCLFAAAGHDLRDRLRTGESDEAIREALIEIWSRRSDRYSERRTHETRPVDTRRIEMSYIGG</sequence>
<keyword evidence="3 12" id="KW-0949">S-adenosyl-L-methionine</keyword>
<gene>
    <name evidence="12 14" type="primary">moaA</name>
    <name evidence="14" type="ORF">V6X64_08840</name>
</gene>
<feature type="binding site" evidence="12">
    <location>
        <position position="74"/>
    </location>
    <ligand>
        <name>GTP</name>
        <dbReference type="ChEBI" id="CHEBI:37565"/>
    </ligand>
</feature>
<feature type="binding site" evidence="12">
    <location>
        <position position="78"/>
    </location>
    <ligand>
        <name>S-adenosyl-L-methionine</name>
        <dbReference type="ChEBI" id="CHEBI:59789"/>
    </ligand>
</feature>
<dbReference type="PROSITE" id="PS51918">
    <property type="entry name" value="RADICAL_SAM"/>
    <property type="match status" value="1"/>
</dbReference>
<organism evidence="14 15">
    <name type="scientific">Spiribacter onubensis</name>
    <dbReference type="NCBI Taxonomy" id="3122420"/>
    <lineage>
        <taxon>Bacteria</taxon>
        <taxon>Pseudomonadati</taxon>
        <taxon>Pseudomonadota</taxon>
        <taxon>Gammaproteobacteria</taxon>
        <taxon>Chromatiales</taxon>
        <taxon>Ectothiorhodospiraceae</taxon>
        <taxon>Spiribacter</taxon>
    </lineage>
</organism>
<dbReference type="SFLD" id="SFLDS00029">
    <property type="entry name" value="Radical_SAM"/>
    <property type="match status" value="1"/>
</dbReference>
<evidence type="ECO:0000256" key="12">
    <source>
        <dbReference type="HAMAP-Rule" id="MF_01225"/>
    </source>
</evidence>
<feature type="binding site" evidence="12">
    <location>
        <position position="105"/>
    </location>
    <ligand>
        <name>GTP</name>
        <dbReference type="ChEBI" id="CHEBI:37565"/>
    </ligand>
</feature>
<protein>
    <recommendedName>
        <fullName evidence="1 12">GTP 3',8-cyclase</fullName>
        <ecNumber evidence="1 12">4.1.99.22</ecNumber>
    </recommendedName>
    <alternativeName>
        <fullName evidence="12">Molybdenum cofactor biosynthesis protein A</fullName>
    </alternativeName>
</protein>
<comment type="subunit">
    <text evidence="12">Monomer and homodimer.</text>
</comment>
<proteinExistence type="inferred from homology"/>
<keyword evidence="5 12" id="KW-0547">Nucleotide-binding</keyword>
<evidence type="ECO:0000256" key="4">
    <source>
        <dbReference type="ARBA" id="ARBA00022723"/>
    </source>
</evidence>
<evidence type="ECO:0000256" key="7">
    <source>
        <dbReference type="ARBA" id="ARBA00023014"/>
    </source>
</evidence>
<dbReference type="Pfam" id="PF06463">
    <property type="entry name" value="Mob_synth_C"/>
    <property type="match status" value="1"/>
</dbReference>
<evidence type="ECO:0000256" key="10">
    <source>
        <dbReference type="ARBA" id="ARBA00023239"/>
    </source>
</evidence>
<dbReference type="InterPro" id="IPR013483">
    <property type="entry name" value="MoaA"/>
</dbReference>
<evidence type="ECO:0000256" key="8">
    <source>
        <dbReference type="ARBA" id="ARBA00023134"/>
    </source>
</evidence>
<dbReference type="InterPro" id="IPR040064">
    <property type="entry name" value="MoaA-like"/>
</dbReference>
<feature type="binding site" evidence="12">
    <location>
        <position position="269"/>
    </location>
    <ligand>
        <name>[4Fe-4S] cluster</name>
        <dbReference type="ChEBI" id="CHEBI:49883"/>
        <label>2</label>
        <note>4Fe-4S-substrate</note>
    </ligand>
</feature>
<dbReference type="InterPro" id="IPR058240">
    <property type="entry name" value="rSAM_sf"/>
</dbReference>
<dbReference type="Pfam" id="PF04055">
    <property type="entry name" value="Radical_SAM"/>
    <property type="match status" value="1"/>
</dbReference>
<dbReference type="PROSITE" id="PS01305">
    <property type="entry name" value="MOAA_NIFB_PQQE"/>
    <property type="match status" value="1"/>
</dbReference>
<feature type="binding site" evidence="12">
    <location>
        <position position="202"/>
    </location>
    <ligand>
        <name>S-adenosyl-L-methionine</name>
        <dbReference type="ChEBI" id="CHEBI:59789"/>
    </ligand>
</feature>
<comment type="pathway">
    <text evidence="12">Cofactor biosynthesis; molybdopterin biosynthesis.</text>
</comment>
<keyword evidence="2 12" id="KW-0004">4Fe-4S</keyword>
<dbReference type="CDD" id="cd01335">
    <property type="entry name" value="Radical_SAM"/>
    <property type="match status" value="1"/>
</dbReference>